<name>A0A8A3S3D8_9EURY</name>
<dbReference type="EMBL" id="CP036172">
    <property type="protein sequence ID" value="QSZ66389.1"/>
    <property type="molecule type" value="Genomic_DNA"/>
</dbReference>
<dbReference type="AlphaFoldDB" id="A0A8A3S3D8"/>
<keyword evidence="1" id="KW-1133">Transmembrane helix</keyword>
<dbReference type="PANTHER" id="PTHR36842:SF1">
    <property type="entry name" value="PROTEIN TOLB"/>
    <property type="match status" value="1"/>
</dbReference>
<feature type="transmembrane region" description="Helical" evidence="1">
    <location>
        <begin position="93"/>
        <end position="113"/>
    </location>
</feature>
<dbReference type="KEGG" id="maqe:RJ40_02175"/>
<reference evidence="2" key="1">
    <citation type="journal article" date="2001" name="Int. J. Syst. Evol. Microbiol.">
        <title>Methanofollis aquaemaris sp. nov., a methanogen isolated from an aquaculture fish pond.</title>
        <authorList>
            <person name="Lai M.C."/>
            <person name="Chen S.C."/>
        </authorList>
    </citation>
    <scope>NUCLEOTIDE SEQUENCE</scope>
    <source>
        <strain evidence="2">N2F9704</strain>
    </source>
</reference>
<organism evidence="2 3">
    <name type="scientific">Methanofollis aquaemaris</name>
    <dbReference type="NCBI Taxonomy" id="126734"/>
    <lineage>
        <taxon>Archaea</taxon>
        <taxon>Methanobacteriati</taxon>
        <taxon>Methanobacteriota</taxon>
        <taxon>Stenosarchaea group</taxon>
        <taxon>Methanomicrobia</taxon>
        <taxon>Methanomicrobiales</taxon>
        <taxon>Methanomicrobiaceae</taxon>
        <taxon>Methanofollis</taxon>
    </lineage>
</organism>
<evidence type="ECO:0000313" key="2">
    <source>
        <dbReference type="EMBL" id="QSZ66389.1"/>
    </source>
</evidence>
<keyword evidence="1" id="KW-0472">Membrane</keyword>
<evidence type="ECO:0000256" key="1">
    <source>
        <dbReference type="SAM" id="Phobius"/>
    </source>
</evidence>
<keyword evidence="1" id="KW-0812">Transmembrane</keyword>
<accession>A0A8A3S3D8</accession>
<dbReference type="SUPFAM" id="SSF69304">
    <property type="entry name" value="Tricorn protease N-terminal domain"/>
    <property type="match status" value="1"/>
</dbReference>
<dbReference type="InterPro" id="IPR011042">
    <property type="entry name" value="6-blade_b-propeller_TolB-like"/>
</dbReference>
<evidence type="ECO:0000313" key="3">
    <source>
        <dbReference type="Proteomes" id="UP001042704"/>
    </source>
</evidence>
<keyword evidence="3" id="KW-1185">Reference proteome</keyword>
<proteinExistence type="predicted"/>
<dbReference type="PANTHER" id="PTHR36842">
    <property type="entry name" value="PROTEIN TOLB HOMOLOG"/>
    <property type="match status" value="1"/>
</dbReference>
<dbReference type="Proteomes" id="UP001042704">
    <property type="component" value="Chromosome"/>
</dbReference>
<dbReference type="InterPro" id="IPR027618">
    <property type="entry name" value="Beta_prop_Msarc"/>
</dbReference>
<dbReference type="Gene3D" id="2.120.10.30">
    <property type="entry name" value="TolB, C-terminal domain"/>
    <property type="match status" value="1"/>
</dbReference>
<reference evidence="2" key="2">
    <citation type="submission" date="2019-02" db="EMBL/GenBank/DDBJ databases">
        <authorList>
            <person name="Chen S.-C."/>
            <person name="Chien H.-H."/>
            <person name="Lai M.-C."/>
        </authorList>
    </citation>
    <scope>NUCLEOTIDE SEQUENCE</scope>
    <source>
        <strain evidence="2">N2F9704</strain>
    </source>
</reference>
<evidence type="ECO:0008006" key="4">
    <source>
        <dbReference type="Google" id="ProtNLM"/>
    </source>
</evidence>
<gene>
    <name evidence="2" type="ORF">RJ40_02175</name>
</gene>
<dbReference type="NCBIfam" id="TIGR04275">
    <property type="entry name" value="beta_prop_Msarc"/>
    <property type="match status" value="2"/>
</dbReference>
<sequence length="455" mass="50243">MNIPMHLLFRALSDYRSDRRAGTSGWRALLQACRWIRLRQSARIGTAAGGAGDRPFTGVLLIPAQGREELRVDFGRYMVLRAEGTLKRMGMRINLICAAFLLLAGLVGTAAAGDLPQAPGTLVALTDGDDLVGRHWPAIDGDHVVWTWYDREDRTGIALRTLSTGEEVNFSRRFRANNNPRVSGDFLVRIDDSERERDPPGRREDVYLYSISSGETTCISSETAGPRSLAISGDYVVWEDLRDRQGDIYLYQISTGEERAVCTDWASQSGPDVSGDRIVWTDRRCENDDVYLYTITTGEERALTSAPTDESGPSISGDRVVWVSSSGEVRFHNLTTGRERVLANSSATKSGPSISGDLVVWTEYVFRESDVPDADTHLFDLITDEEMIVHPFGSHSMSDDPISGNRIVWEEGNSVMLFTYERDGTPPPAPTTESPASLAAVLAALALVFAARRWD</sequence>
<protein>
    <recommendedName>
        <fullName evidence="4">DUF5050 domain-containing protein</fullName>
    </recommendedName>
</protein>